<name>A0A4Y8AU26_9FLAO</name>
<dbReference type="InterPro" id="IPR058792">
    <property type="entry name" value="Beta-barrel_RND_2"/>
</dbReference>
<dbReference type="Proteomes" id="UP000298517">
    <property type="component" value="Unassembled WGS sequence"/>
</dbReference>
<keyword evidence="7" id="KW-1185">Reference proteome</keyword>
<accession>A0A4Y8AU26</accession>
<protein>
    <submittedName>
        <fullName evidence="6">Efflux RND transporter periplasmic adaptor subunit</fullName>
    </submittedName>
</protein>
<feature type="domain" description="Multidrug resistance protein MdtA-like alpha-helical hairpin" evidence="3">
    <location>
        <begin position="100"/>
        <end position="168"/>
    </location>
</feature>
<dbReference type="GO" id="GO:0015562">
    <property type="term" value="F:efflux transmembrane transporter activity"/>
    <property type="evidence" value="ECO:0007669"/>
    <property type="project" value="TreeGrafter"/>
</dbReference>
<evidence type="ECO:0000313" key="6">
    <source>
        <dbReference type="EMBL" id="TEW75359.1"/>
    </source>
</evidence>
<reference evidence="6 7" key="1">
    <citation type="journal article" date="2011" name="J. Microbiol.">
        <title>Gramella jeungdoensis sp. nov., isolated from a solar saltern in Korea.</title>
        <authorList>
            <person name="Joung Y."/>
            <person name="Kim H."/>
            <person name="Jang T."/>
            <person name="Ahn T.S."/>
            <person name="Joh K."/>
        </authorList>
    </citation>
    <scope>NUCLEOTIDE SEQUENCE [LARGE SCALE GENOMIC DNA]</scope>
    <source>
        <strain evidence="6 7">KCTC 23123</strain>
    </source>
</reference>
<dbReference type="InterPro" id="IPR058624">
    <property type="entry name" value="MdtA-like_HH"/>
</dbReference>
<dbReference type="PANTHER" id="PTHR30469">
    <property type="entry name" value="MULTIDRUG RESISTANCE PROTEIN MDTA"/>
    <property type="match status" value="1"/>
</dbReference>
<keyword evidence="2" id="KW-1133">Transmembrane helix</keyword>
<evidence type="ECO:0000313" key="7">
    <source>
        <dbReference type="Proteomes" id="UP000298517"/>
    </source>
</evidence>
<dbReference type="AlphaFoldDB" id="A0A4Y8AU26"/>
<dbReference type="PANTHER" id="PTHR30469:SF33">
    <property type="entry name" value="SLR1207 PROTEIN"/>
    <property type="match status" value="1"/>
</dbReference>
<feature type="transmembrane region" description="Helical" evidence="2">
    <location>
        <begin position="7"/>
        <end position="24"/>
    </location>
</feature>
<keyword evidence="2" id="KW-0812">Transmembrane</keyword>
<dbReference type="Gene3D" id="1.10.287.470">
    <property type="entry name" value="Helix hairpin bin"/>
    <property type="match status" value="1"/>
</dbReference>
<dbReference type="NCBIfam" id="TIGR01730">
    <property type="entry name" value="RND_mfp"/>
    <property type="match status" value="1"/>
</dbReference>
<feature type="domain" description="Multidrug resistance protein MdtA-like barrel-sandwich hybrid" evidence="4">
    <location>
        <begin position="59"/>
        <end position="197"/>
    </location>
</feature>
<dbReference type="InterPro" id="IPR006143">
    <property type="entry name" value="RND_pump_MFP"/>
</dbReference>
<comment type="caution">
    <text evidence="6">The sequence shown here is derived from an EMBL/GenBank/DDBJ whole genome shotgun (WGS) entry which is preliminary data.</text>
</comment>
<dbReference type="SUPFAM" id="SSF111369">
    <property type="entry name" value="HlyD-like secretion proteins"/>
    <property type="match status" value="1"/>
</dbReference>
<evidence type="ECO:0000259" key="5">
    <source>
        <dbReference type="Pfam" id="PF25954"/>
    </source>
</evidence>
<comment type="similarity">
    <text evidence="1">Belongs to the membrane fusion protein (MFP) (TC 8.A.1) family.</text>
</comment>
<dbReference type="Gene3D" id="2.40.30.170">
    <property type="match status" value="1"/>
</dbReference>
<evidence type="ECO:0000259" key="4">
    <source>
        <dbReference type="Pfam" id="PF25917"/>
    </source>
</evidence>
<keyword evidence="2" id="KW-0472">Membrane</keyword>
<gene>
    <name evidence="6" type="ORF">E2488_07560</name>
</gene>
<dbReference type="EMBL" id="SNQI01000002">
    <property type="protein sequence ID" value="TEW75359.1"/>
    <property type="molecule type" value="Genomic_DNA"/>
</dbReference>
<dbReference type="Gene3D" id="2.40.50.100">
    <property type="match status" value="1"/>
</dbReference>
<dbReference type="Pfam" id="PF25876">
    <property type="entry name" value="HH_MFP_RND"/>
    <property type="match status" value="1"/>
</dbReference>
<sequence>MEMKKKGWIFFGILVIAVIFYVKIKPVIASKNLEFTYTRLERGTIEAIVSSTGTLEAINTVEVGTQISGTIKKIYVDYNDKVQAGQLLAEMDLKLLNTNLISAQANLAVSQTQLAYSKKEYERNLGLFNKNVISEKDLANSKFIYDQAIGANKAAEAAVKNIQVSIGYAKITAPISGTITERSVEEGQTVAASFATPKMFIIAEDLSKMQILADVDESDIGFIRDSMKVHFTVQTYSEKEFYGIVSQIRLQPIEINNVVNYQVVVDVDNKEGLLLPGMTANLEFITKSAKNVLLINNSALRFRPNEVILKEIKSKLEEKSKSILSDSLYQKFKNAINNEESYTPNNFKKGLPSNINILFYTNSEGKLDFKFIEIGIKTGLQSELKRFLDNVPISEEIKVINGIKSKK</sequence>
<proteinExistence type="inferred from homology"/>
<evidence type="ECO:0000256" key="1">
    <source>
        <dbReference type="ARBA" id="ARBA00009477"/>
    </source>
</evidence>
<dbReference type="GO" id="GO:1990281">
    <property type="term" value="C:efflux pump complex"/>
    <property type="evidence" value="ECO:0007669"/>
    <property type="project" value="TreeGrafter"/>
</dbReference>
<organism evidence="6 7">
    <name type="scientific">Gramella jeungdoensis</name>
    <dbReference type="NCBI Taxonomy" id="708091"/>
    <lineage>
        <taxon>Bacteria</taxon>
        <taxon>Pseudomonadati</taxon>
        <taxon>Bacteroidota</taxon>
        <taxon>Flavobacteriia</taxon>
        <taxon>Flavobacteriales</taxon>
        <taxon>Flavobacteriaceae</taxon>
        <taxon>Christiangramia</taxon>
    </lineage>
</organism>
<dbReference type="Pfam" id="PF25917">
    <property type="entry name" value="BSH_RND"/>
    <property type="match status" value="1"/>
</dbReference>
<evidence type="ECO:0000256" key="2">
    <source>
        <dbReference type="SAM" id="Phobius"/>
    </source>
</evidence>
<dbReference type="Pfam" id="PF25954">
    <property type="entry name" value="Beta-barrel_RND_2"/>
    <property type="match status" value="1"/>
</dbReference>
<feature type="domain" description="CusB-like beta-barrel" evidence="5">
    <location>
        <begin position="213"/>
        <end position="286"/>
    </location>
</feature>
<dbReference type="InterPro" id="IPR058625">
    <property type="entry name" value="MdtA-like_BSH"/>
</dbReference>
<evidence type="ECO:0000259" key="3">
    <source>
        <dbReference type="Pfam" id="PF25876"/>
    </source>
</evidence>